<dbReference type="Proteomes" id="UP000004853">
    <property type="component" value="Unassembled WGS sequence"/>
</dbReference>
<comment type="caution">
    <text evidence="1">The sequence shown here is derived from an EMBL/GenBank/DDBJ whole genome shotgun (WGS) entry which is preliminary data.</text>
</comment>
<sequence>MDTPPPQALALLRELRSAFIQGDWTALRATFAHAQFSIKGSATTVESFQRFLHARRFVLTDLVLERVLDLRARDDALVLNGRYALIGQRGTQASRDGIICDATLSLARSGALWLVTSLHAVCPPERALWHNRPNAEAPIDFADASACDGLALASHGIVAGCPWR</sequence>
<dbReference type="HOGENOM" id="CLU_1615412_0_0_4"/>
<proteinExistence type="predicted"/>
<evidence type="ECO:0000313" key="2">
    <source>
        <dbReference type="Proteomes" id="UP000004853"/>
    </source>
</evidence>
<protein>
    <recommendedName>
        <fullName evidence="3">DUF4440 domain-containing protein</fullName>
    </recommendedName>
</protein>
<evidence type="ECO:0008006" key="3">
    <source>
        <dbReference type="Google" id="ProtNLM"/>
    </source>
</evidence>
<dbReference type="SUPFAM" id="SSF54427">
    <property type="entry name" value="NTF2-like"/>
    <property type="match status" value="1"/>
</dbReference>
<organism evidence="1 2">
    <name type="scientific">Achromobacter insuavis AXX-A</name>
    <dbReference type="NCBI Taxonomy" id="1003200"/>
    <lineage>
        <taxon>Bacteria</taxon>
        <taxon>Pseudomonadati</taxon>
        <taxon>Pseudomonadota</taxon>
        <taxon>Betaproteobacteria</taxon>
        <taxon>Burkholderiales</taxon>
        <taxon>Alcaligenaceae</taxon>
        <taxon>Achromobacter</taxon>
    </lineage>
</organism>
<dbReference type="RefSeq" id="WP_006395041.1">
    <property type="nucleotide sequence ID" value="NZ_GL982453.1"/>
</dbReference>
<reference evidence="1 2" key="1">
    <citation type="submission" date="2011-06" db="EMBL/GenBank/DDBJ databases">
        <authorList>
            <person name="Bador J."/>
            <person name="Amoureux L."/>
            <person name="Neuwirth C."/>
        </authorList>
    </citation>
    <scope>NUCLEOTIDE SEQUENCE [LARGE SCALE GENOMIC DNA]</scope>
    <source>
        <strain evidence="1 2">AXX-A</strain>
    </source>
</reference>
<name>F7T7X8_9BURK</name>
<dbReference type="PATRIC" id="fig|1003200.3.peg.5019"/>
<dbReference type="InterPro" id="IPR032710">
    <property type="entry name" value="NTF2-like_dom_sf"/>
</dbReference>
<dbReference type="EMBL" id="AFRQ01000115">
    <property type="protein sequence ID" value="EGP43628.1"/>
    <property type="molecule type" value="Genomic_DNA"/>
</dbReference>
<accession>F7T7X8</accession>
<dbReference type="AlphaFoldDB" id="F7T7X8"/>
<gene>
    <name evidence="1" type="ORF">AXXA_25360</name>
</gene>
<evidence type="ECO:0000313" key="1">
    <source>
        <dbReference type="EMBL" id="EGP43628.1"/>
    </source>
</evidence>
<dbReference type="OrthoDB" id="9921844at2"/>